<evidence type="ECO:0000313" key="5">
    <source>
        <dbReference type="Proteomes" id="UP000265366"/>
    </source>
</evidence>
<keyword evidence="5" id="KW-1185">Reference proteome</keyword>
<dbReference type="Pfam" id="PF13240">
    <property type="entry name" value="Zn_Ribbon_1"/>
    <property type="match status" value="1"/>
</dbReference>
<proteinExistence type="predicted"/>
<sequence length="264" mass="28669">MSVAGNYCTQCGEKLDPQTRFCGNCGAPRDSSANTQHPHADTQPETKSSPPPASRRKRWVLVGLGAFAVIAGGRALYLSATGTAPGRGGSVASQTVADNPPSLDEIDRQLEQFPDPVPGNWEVKVKLMRDVGEPDRLYEPKFDAYELQTIDSCKNWDTFATDVLSLLSTEHARRESAIAGSAFAVSGMRRLKNGGLGFGYRVAPQVRNGEPTKVLFTRAVYHDAGQISAMLGWQEFASGGTGWESEPRIDFAYMLEARRIGECP</sequence>
<accession>A0A3A1P2T0</accession>
<gene>
    <name evidence="4" type="ORF">D2V17_13260</name>
</gene>
<dbReference type="OrthoDB" id="9814654at2"/>
<evidence type="ECO:0000259" key="3">
    <source>
        <dbReference type="Pfam" id="PF13240"/>
    </source>
</evidence>
<dbReference type="EMBL" id="QXFM01000112">
    <property type="protein sequence ID" value="RIV83551.1"/>
    <property type="molecule type" value="Genomic_DNA"/>
</dbReference>
<dbReference type="Proteomes" id="UP000265366">
    <property type="component" value="Unassembled WGS sequence"/>
</dbReference>
<keyword evidence="2" id="KW-0472">Membrane</keyword>
<feature type="transmembrane region" description="Helical" evidence="2">
    <location>
        <begin position="59"/>
        <end position="77"/>
    </location>
</feature>
<evidence type="ECO:0000256" key="1">
    <source>
        <dbReference type="SAM" id="MobiDB-lite"/>
    </source>
</evidence>
<feature type="domain" description="Zinc-ribbon" evidence="3">
    <location>
        <begin position="7"/>
        <end position="28"/>
    </location>
</feature>
<protein>
    <submittedName>
        <fullName evidence="4">Zinc ribbon domain-containing protein</fullName>
    </submittedName>
</protein>
<keyword evidence="2" id="KW-1133">Transmembrane helix</keyword>
<keyword evidence="2" id="KW-0812">Transmembrane</keyword>
<comment type="caution">
    <text evidence="4">The sequence shown here is derived from an EMBL/GenBank/DDBJ whole genome shotgun (WGS) entry which is preliminary data.</text>
</comment>
<dbReference type="AlphaFoldDB" id="A0A3A1P2T0"/>
<dbReference type="InterPro" id="IPR026870">
    <property type="entry name" value="Zinc_ribbon_dom"/>
</dbReference>
<evidence type="ECO:0000313" key="4">
    <source>
        <dbReference type="EMBL" id="RIV83551.1"/>
    </source>
</evidence>
<feature type="region of interest" description="Disordered" evidence="1">
    <location>
        <begin position="22"/>
        <end position="54"/>
    </location>
</feature>
<name>A0A3A1P2T0_9SPHN</name>
<organism evidence="4 5">
    <name type="scientific">Aurantiacibacter xanthus</name>
    <dbReference type="NCBI Taxonomy" id="1784712"/>
    <lineage>
        <taxon>Bacteria</taxon>
        <taxon>Pseudomonadati</taxon>
        <taxon>Pseudomonadota</taxon>
        <taxon>Alphaproteobacteria</taxon>
        <taxon>Sphingomonadales</taxon>
        <taxon>Erythrobacteraceae</taxon>
        <taxon>Aurantiacibacter</taxon>
    </lineage>
</organism>
<evidence type="ECO:0000256" key="2">
    <source>
        <dbReference type="SAM" id="Phobius"/>
    </source>
</evidence>
<reference evidence="4 5" key="1">
    <citation type="submission" date="2018-08" db="EMBL/GenBank/DDBJ databases">
        <title>Erythrobacter zhengii sp.nov., a bacterium isolated from deep-sea sediment.</title>
        <authorList>
            <person name="Fang C."/>
            <person name="Wu Y.-H."/>
            <person name="Sun C."/>
            <person name="Wang H."/>
            <person name="Cheng H."/>
            <person name="Meng F.-X."/>
            <person name="Wang C.-S."/>
            <person name="Xu X.-W."/>
        </authorList>
    </citation>
    <scope>NUCLEOTIDE SEQUENCE [LARGE SCALE GENOMIC DNA]</scope>
    <source>
        <strain evidence="4 5">CCTCC AB 2015396</strain>
    </source>
</reference>